<gene>
    <name evidence="1" type="ORF">QE152_g1362</name>
</gene>
<name>A0AAW1N809_POPJA</name>
<dbReference type="AlphaFoldDB" id="A0AAW1N809"/>
<accession>A0AAW1N809</accession>
<evidence type="ECO:0000313" key="2">
    <source>
        <dbReference type="Proteomes" id="UP001458880"/>
    </source>
</evidence>
<dbReference type="Proteomes" id="UP001458880">
    <property type="component" value="Unassembled WGS sequence"/>
</dbReference>
<sequence length="94" mass="10599">MKRRGIGSVEEMKTLIEGAELITTKLYDNKPVHLLSSFVGVYPTVQVKRWDAKIKSKIDVDCPNAVAIYNQQSVYKGSRFGRLPNCVISDKNLQ</sequence>
<evidence type="ECO:0000313" key="1">
    <source>
        <dbReference type="EMBL" id="KAK9754354.1"/>
    </source>
</evidence>
<organism evidence="1 2">
    <name type="scientific">Popillia japonica</name>
    <name type="common">Japanese beetle</name>
    <dbReference type="NCBI Taxonomy" id="7064"/>
    <lineage>
        <taxon>Eukaryota</taxon>
        <taxon>Metazoa</taxon>
        <taxon>Ecdysozoa</taxon>
        <taxon>Arthropoda</taxon>
        <taxon>Hexapoda</taxon>
        <taxon>Insecta</taxon>
        <taxon>Pterygota</taxon>
        <taxon>Neoptera</taxon>
        <taxon>Endopterygota</taxon>
        <taxon>Coleoptera</taxon>
        <taxon>Polyphaga</taxon>
        <taxon>Scarabaeiformia</taxon>
        <taxon>Scarabaeidae</taxon>
        <taxon>Rutelinae</taxon>
        <taxon>Popillia</taxon>
    </lineage>
</organism>
<dbReference type="PANTHER" id="PTHR47272:SF1">
    <property type="entry name" value="PIGGYBAC TRANSPOSABLE ELEMENT-DERIVED PROTEIN 3-LIKE"/>
    <property type="match status" value="1"/>
</dbReference>
<proteinExistence type="predicted"/>
<comment type="caution">
    <text evidence="1">The sequence shown here is derived from an EMBL/GenBank/DDBJ whole genome shotgun (WGS) entry which is preliminary data.</text>
</comment>
<keyword evidence="2" id="KW-1185">Reference proteome</keyword>
<dbReference type="PANTHER" id="PTHR47272">
    <property type="entry name" value="DDE_TNP_1_7 DOMAIN-CONTAINING PROTEIN"/>
    <property type="match status" value="1"/>
</dbReference>
<reference evidence="1 2" key="1">
    <citation type="journal article" date="2024" name="BMC Genomics">
        <title>De novo assembly and annotation of Popillia japonica's genome with initial clues to its potential as an invasive pest.</title>
        <authorList>
            <person name="Cucini C."/>
            <person name="Boschi S."/>
            <person name="Funari R."/>
            <person name="Cardaioli E."/>
            <person name="Iannotti N."/>
            <person name="Marturano G."/>
            <person name="Paoli F."/>
            <person name="Bruttini M."/>
            <person name="Carapelli A."/>
            <person name="Frati F."/>
            <person name="Nardi F."/>
        </authorList>
    </citation>
    <scope>NUCLEOTIDE SEQUENCE [LARGE SCALE GENOMIC DNA]</scope>
    <source>
        <strain evidence="1">DMR45628</strain>
    </source>
</reference>
<dbReference type="EMBL" id="JASPKY010000008">
    <property type="protein sequence ID" value="KAK9754354.1"/>
    <property type="molecule type" value="Genomic_DNA"/>
</dbReference>
<protein>
    <submittedName>
        <fullName evidence="1">Uncharacterized protein</fullName>
    </submittedName>
</protein>